<dbReference type="PANTHER" id="PTHR11537">
    <property type="entry name" value="VOLTAGE-GATED POTASSIUM CHANNEL"/>
    <property type="match status" value="1"/>
</dbReference>
<evidence type="ECO:0000313" key="19">
    <source>
        <dbReference type="EMBL" id="MXY91892.1"/>
    </source>
</evidence>
<accession>A0A6B0YPY3</accession>
<keyword evidence="8" id="KW-0851">Voltage-gated channel</keyword>
<evidence type="ECO:0000256" key="8">
    <source>
        <dbReference type="ARBA" id="ARBA00022882"/>
    </source>
</evidence>
<keyword evidence="14" id="KW-0407">Ion channel</keyword>
<dbReference type="Gene3D" id="1.10.287.70">
    <property type="match status" value="1"/>
</dbReference>
<evidence type="ECO:0000256" key="10">
    <source>
        <dbReference type="ARBA" id="ARBA00022989"/>
    </source>
</evidence>
<evidence type="ECO:0000256" key="4">
    <source>
        <dbReference type="ARBA" id="ARBA00022538"/>
    </source>
</evidence>
<evidence type="ECO:0000256" key="15">
    <source>
        <dbReference type="ARBA" id="ARBA00058429"/>
    </source>
</evidence>
<dbReference type="AlphaFoldDB" id="A0A6B0YPY3"/>
<feature type="transmembrane region" description="Helical" evidence="17">
    <location>
        <begin position="96"/>
        <end position="118"/>
    </location>
</feature>
<evidence type="ECO:0000256" key="14">
    <source>
        <dbReference type="ARBA" id="ARBA00023303"/>
    </source>
</evidence>
<dbReference type="InterPro" id="IPR028325">
    <property type="entry name" value="VG_K_chnl"/>
</dbReference>
<keyword evidence="4" id="KW-0633">Potassium transport</keyword>
<evidence type="ECO:0000256" key="13">
    <source>
        <dbReference type="ARBA" id="ARBA00023286"/>
    </source>
</evidence>
<evidence type="ECO:0000256" key="12">
    <source>
        <dbReference type="ARBA" id="ARBA00023136"/>
    </source>
</evidence>
<keyword evidence="13" id="KW-1071">Ligand-gated ion channel</keyword>
<keyword evidence="12 17" id="KW-0472">Membrane</keyword>
<organism evidence="19">
    <name type="scientific">Caldilineaceae bacterium SB0664_bin_27</name>
    <dbReference type="NCBI Taxonomy" id="2605260"/>
    <lineage>
        <taxon>Bacteria</taxon>
        <taxon>Bacillati</taxon>
        <taxon>Chloroflexota</taxon>
        <taxon>Caldilineae</taxon>
        <taxon>Caldilineales</taxon>
        <taxon>Caldilineaceae</taxon>
    </lineage>
</organism>
<dbReference type="GO" id="GO:0001508">
    <property type="term" value="P:action potential"/>
    <property type="evidence" value="ECO:0007669"/>
    <property type="project" value="TreeGrafter"/>
</dbReference>
<keyword evidence="11" id="KW-0406">Ion transport</keyword>
<feature type="transmembrane region" description="Helical" evidence="17">
    <location>
        <begin position="24"/>
        <end position="43"/>
    </location>
</feature>
<dbReference type="EMBL" id="VXRG01000004">
    <property type="protein sequence ID" value="MXY91892.1"/>
    <property type="molecule type" value="Genomic_DNA"/>
</dbReference>
<evidence type="ECO:0000256" key="6">
    <source>
        <dbReference type="ARBA" id="ARBA00022741"/>
    </source>
</evidence>
<feature type="transmembrane region" description="Helical" evidence="17">
    <location>
        <begin position="220"/>
        <end position="240"/>
    </location>
</feature>
<reference evidence="19" key="1">
    <citation type="submission" date="2019-09" db="EMBL/GenBank/DDBJ databases">
        <title>Characterisation of the sponge microbiome using genome-centric metagenomics.</title>
        <authorList>
            <person name="Engelberts J.P."/>
            <person name="Robbins S.J."/>
            <person name="De Goeij J.M."/>
            <person name="Aranda M."/>
            <person name="Bell S.C."/>
            <person name="Webster N.S."/>
        </authorList>
    </citation>
    <scope>NUCLEOTIDE SEQUENCE</scope>
    <source>
        <strain evidence="19">SB0664_bin_27</strain>
    </source>
</reference>
<keyword evidence="2" id="KW-0813">Transport</keyword>
<keyword evidence="6" id="KW-0547">Nucleotide-binding</keyword>
<dbReference type="Pfam" id="PF00520">
    <property type="entry name" value="Ion_trans"/>
    <property type="match status" value="1"/>
</dbReference>
<dbReference type="Gene3D" id="1.20.120.350">
    <property type="entry name" value="Voltage-gated potassium channels. Chain C"/>
    <property type="match status" value="1"/>
</dbReference>
<dbReference type="PANTHER" id="PTHR11537:SF254">
    <property type="entry name" value="POTASSIUM VOLTAGE-GATED CHANNEL PROTEIN SHAB"/>
    <property type="match status" value="1"/>
</dbReference>
<evidence type="ECO:0000256" key="5">
    <source>
        <dbReference type="ARBA" id="ARBA00022692"/>
    </source>
</evidence>
<keyword evidence="3" id="KW-1003">Cell membrane</keyword>
<evidence type="ECO:0000259" key="18">
    <source>
        <dbReference type="Pfam" id="PF00520"/>
    </source>
</evidence>
<dbReference type="GO" id="GO:0000166">
    <property type="term" value="F:nucleotide binding"/>
    <property type="evidence" value="ECO:0007669"/>
    <property type="project" value="UniProtKB-KW"/>
</dbReference>
<feature type="domain" description="Ion transport" evidence="18">
    <location>
        <begin position="23"/>
        <end position="250"/>
    </location>
</feature>
<dbReference type="InterPro" id="IPR005821">
    <property type="entry name" value="Ion_trans_dom"/>
</dbReference>
<keyword evidence="7" id="KW-0631">Potassium channel</keyword>
<dbReference type="GO" id="GO:0005249">
    <property type="term" value="F:voltage-gated potassium channel activity"/>
    <property type="evidence" value="ECO:0007669"/>
    <property type="project" value="InterPro"/>
</dbReference>
<feature type="transmembrane region" description="Helical" evidence="17">
    <location>
        <begin position="55"/>
        <end position="76"/>
    </location>
</feature>
<keyword evidence="5 17" id="KW-0812">Transmembrane</keyword>
<evidence type="ECO:0000256" key="16">
    <source>
        <dbReference type="ARBA" id="ARBA00060926"/>
    </source>
</evidence>
<evidence type="ECO:0000256" key="1">
    <source>
        <dbReference type="ARBA" id="ARBA00004651"/>
    </source>
</evidence>
<gene>
    <name evidence="19" type="ORF">F4Y42_00400</name>
</gene>
<keyword evidence="10 17" id="KW-1133">Transmembrane helix</keyword>
<dbReference type="SUPFAM" id="SSF81324">
    <property type="entry name" value="Voltage-gated potassium channels"/>
    <property type="match status" value="1"/>
</dbReference>
<evidence type="ECO:0000256" key="2">
    <source>
        <dbReference type="ARBA" id="ARBA00022448"/>
    </source>
</evidence>
<name>A0A6B0YPY3_9CHLR</name>
<evidence type="ECO:0000256" key="9">
    <source>
        <dbReference type="ARBA" id="ARBA00022958"/>
    </source>
</evidence>
<evidence type="ECO:0000256" key="11">
    <source>
        <dbReference type="ARBA" id="ARBA00023065"/>
    </source>
</evidence>
<feature type="transmembrane region" description="Helical" evidence="17">
    <location>
        <begin position="195"/>
        <end position="213"/>
    </location>
</feature>
<comment type="similarity">
    <text evidence="16">Belongs to the potassium channel family.</text>
</comment>
<proteinExistence type="inferred from homology"/>
<dbReference type="PRINTS" id="PR00169">
    <property type="entry name" value="KCHANNEL"/>
</dbReference>
<evidence type="ECO:0000256" key="17">
    <source>
        <dbReference type="SAM" id="Phobius"/>
    </source>
</evidence>
<dbReference type="InterPro" id="IPR027359">
    <property type="entry name" value="Volt_channel_dom_sf"/>
</dbReference>
<dbReference type="GO" id="GO:0008076">
    <property type="term" value="C:voltage-gated potassium channel complex"/>
    <property type="evidence" value="ECO:0007669"/>
    <property type="project" value="InterPro"/>
</dbReference>
<dbReference type="FunFam" id="1.10.287.70:FF:000181">
    <property type="entry name" value="Cyclic nucleotide-gated potassium channel mll3241"/>
    <property type="match status" value="1"/>
</dbReference>
<evidence type="ECO:0000256" key="7">
    <source>
        <dbReference type="ARBA" id="ARBA00022826"/>
    </source>
</evidence>
<comment type="function">
    <text evidence="15">Cyclic nucleotide-regulated potassium channel activated by cAMP.</text>
</comment>
<feature type="transmembrane region" description="Helical" evidence="17">
    <location>
        <begin position="159"/>
        <end position="180"/>
    </location>
</feature>
<keyword evidence="9" id="KW-0630">Potassium</keyword>
<comment type="subcellular location">
    <subcellularLocation>
        <location evidence="1">Cell membrane</location>
        <topology evidence="1">Multi-pass membrane protein</topology>
    </subcellularLocation>
</comment>
<evidence type="ECO:0000256" key="3">
    <source>
        <dbReference type="ARBA" id="ARBA00022475"/>
    </source>
</evidence>
<protein>
    <submittedName>
        <fullName evidence="19">Ion transporter</fullName>
    </submittedName>
</protein>
<comment type="caution">
    <text evidence="19">The sequence shown here is derived from an EMBL/GenBank/DDBJ whole genome shotgun (WGS) entry which is preliminary data.</text>
</comment>
<sequence>MKTLKKTVYEIIEEAAPGNRPSEIFDVFLITLIALNVVALIVGTVEEIHRISPGAFYLFEVISVGIFTVEFFLRVWTCTENPSYAHPVKGRLKYLVSPLALIDLLAVLPVYLVFFINLRGLDLRFLRVMRLLARIVRLGRYFNSLRTLGKIVHTRQGELAAVVSVLFLLLVMTSSLMFFAEHKAQPEEFASIPRAMWWSIITLTTVGYGDVFPVTPAGRFLAGVIAIVGIGLFALPAGILGSGFMEELEREARAPVRCPHCGEVIDEG</sequence>